<dbReference type="Gene3D" id="3.10.100.10">
    <property type="entry name" value="Mannose-Binding Protein A, subunit A"/>
    <property type="match status" value="1"/>
</dbReference>
<dbReference type="PROSITE" id="PS50095">
    <property type="entry name" value="PLAT"/>
    <property type="match status" value="1"/>
</dbReference>
<protein>
    <submittedName>
        <fullName evidence="15">Uncharacterized protein LOC118424955</fullName>
    </submittedName>
</protein>
<dbReference type="Pfam" id="PF01477">
    <property type="entry name" value="PLAT"/>
    <property type="match status" value="1"/>
</dbReference>
<dbReference type="Gene3D" id="2.40.20.10">
    <property type="entry name" value="Plasminogen Kringle 4"/>
    <property type="match status" value="1"/>
</dbReference>
<accession>A0A9J7N4Y4</accession>
<dbReference type="InterPro" id="IPR038178">
    <property type="entry name" value="Kringle_sf"/>
</dbReference>
<feature type="transmembrane region" description="Helical" evidence="9">
    <location>
        <begin position="1728"/>
        <end position="1758"/>
    </location>
</feature>
<dbReference type="SUPFAM" id="SSF49723">
    <property type="entry name" value="Lipase/lipooxygenase domain (PLAT/LH2 domain)"/>
    <property type="match status" value="1"/>
</dbReference>
<sequence length="1762" mass="194785">MTKLLFGITALFVGAAVLRLTQSNPCRSVPASVLTCENGAKSNGDTCTVCTRTGGDDPGLCWDLGQTEHWLTIPPSYLVDWWEQQDSVTSAEGAIDCDFSTWWQSPFTLFPPNNRHWMILDLQATHIIYEISIENHGWDLADVGSFILEASMVDPYVWQHVENSDSVRIDTVETQYFGGFRGTGRYWKITMWTTTGYNIWVHDVCFYGHSVSAKPCPQLNVDCNFDGNPQTVTSETSTGQPCHVSVDIHEGARSKDNPLQVPRTGALTLHGLASFSCGGTYQASALWTVPVNDTYTDVLIDLLHDIEDVQPDRLHLELPAKTMPLGFFQFQLQVIMRAAESSHVSVGVAQTYVGFGPMPIAPTLGNSARTVAGGDFWVNADESWDPDGLIPSSDFNYNWTCEVVYLPDPTPLSCIEVLDNILIYAGSRYKVFTPTKSESDASDECRKEGGYLASPNDEGEWAAILLVNNCVAGGQTRTIGVTDKDGDGQWSLSDGTDVTWSAWAPGYPSAPAADACAQVTSDGWTDDISCSSQNEYICELPVSDDCRVDGQTYFGDINYTLEGRDCQTWGTNSPHGENYSPQNSEPDVGNKCRDPGGDGYNWCYTVDAGKRWEECPIPRCAHKVGLVACGNILGKQMTDADPDGGRLHFEAKSDRQEGAIVKLSVVIEAEGRPPAFQRFVNIHVGGSDLSLKCRTNCNPENHVISEELSLYYDDATASDWSLVESPDEFPGLDFGLDVTWANYDKEMTVRPDVFWAAGNYTIRLTDNVDSTRISEWRFRVPLNPWRSSGDPSTEPCRLIPPVGIAVVDQFCVTCDDYADEYGPVQMEVKYEFIPAGVDTPTVAYPGDDPPTVIDFILSLYTGWVGYTSLVDIAPGTVIIILRAFAVDGRYTEVELPPIEVLASSILKSTFQSLRMMSGNSTILPVSAVNRAAGSLFSAVGNVFGASQTMALSEREAGITYSDVLEASKNATTVGFEALDVLDDIMLNAMMPEFTDPEDKEMFADFYTSQVHIRIQRQNLSVLEEKVYQVGGASDCLIRVASFPPLIGNKCPRGNTIGVQFYESNFNPFEYSNNSKEIETDIPGLSVKCADRTLSISNLGEPIDILTRRENKSLDDVVYIFNSAAPLGELSTFLFFAKKNMSSLGILVEFNSTLYPQPVTMYLSKHVPPTTDDYNWTTTLPVPDGQLFSIKWINNTFLTADPYMWHLPEDEISITDGDVVNMTKYYVGVQFGSELDVGSGDVVDFTLSVFETSCVYFAEEPIHLWQGDGCSAGAMSNMTHMHCRCDHLTKFSGFVAPNPLNIQEALSANVLENPAGLILVLAVFGSYLFLLLFSRKADRKDLTKAGVGILPGHRLNPRRDCQYLITVYTGFKGNAGTTAEISIVLHGFNESSPTITFRDPKRILFEQGSVDSFLVSTEQPLGGLTHMQVWHNNAGYSPAWFLNQVIVVNRGTNETTYFLANRWLAIDEDDGEIHRIIPTASLEDMTKFRNVFLAKSSRDMNDGHLWFSVAGRPARSPFTRVQRLSCCLTLLYSTMVTNIMFFGRGDDFDPPEPLRIAGLEIEPPISLPQLMIGIQSAAIILPVNLLIVFFFRNSGKRPKTNTNSKKADSQSSDDTLDSTRNMPKSKEALPSLVRNTPSNYCTTNSPSVGLRIRKNSDNAMSNIQQAAEVPHNNSTAKGNEEKAVPEKKSTLPWWVVYFGWLLVWAASFVAAFFTVLYTLSFGRAKAEAWVFTFVTSFFTDLFLVQPFKLMLIAMLFALLTRVS</sequence>
<evidence type="ECO:0000256" key="5">
    <source>
        <dbReference type="ARBA" id="ARBA00023136"/>
    </source>
</evidence>
<dbReference type="InterPro" id="IPR013806">
    <property type="entry name" value="Kringle-like"/>
</dbReference>
<dbReference type="InterPro" id="IPR000001">
    <property type="entry name" value="Kringle"/>
</dbReference>
<feature type="chain" id="PRO_5039899682" evidence="10">
    <location>
        <begin position="24"/>
        <end position="1762"/>
    </location>
</feature>
<dbReference type="Pfam" id="PF01825">
    <property type="entry name" value="GPS"/>
    <property type="match status" value="1"/>
</dbReference>
<evidence type="ECO:0000313" key="15">
    <source>
        <dbReference type="RefSeq" id="XP_035689656.1"/>
    </source>
</evidence>
<dbReference type="Gene3D" id="2.60.60.20">
    <property type="entry name" value="PLAT/LH2 domain"/>
    <property type="match status" value="1"/>
</dbReference>
<feature type="disulfide bond" evidence="7">
    <location>
        <begin position="592"/>
        <end position="615"/>
    </location>
</feature>
<evidence type="ECO:0000256" key="7">
    <source>
        <dbReference type="PROSITE-ProRule" id="PRU00121"/>
    </source>
</evidence>
<dbReference type="InterPro" id="IPR001024">
    <property type="entry name" value="PLAT/LH2_dom"/>
</dbReference>
<evidence type="ECO:0000256" key="10">
    <source>
        <dbReference type="SAM" id="SignalP"/>
    </source>
</evidence>
<dbReference type="OrthoDB" id="2121937at2759"/>
<reference evidence="14" key="1">
    <citation type="journal article" date="2020" name="Nat. Ecol. Evol.">
        <title>Deeply conserved synteny resolves early events in vertebrate evolution.</title>
        <authorList>
            <person name="Simakov O."/>
            <person name="Marletaz F."/>
            <person name="Yue J.X."/>
            <person name="O'Connell B."/>
            <person name="Jenkins J."/>
            <person name="Brandt A."/>
            <person name="Calef R."/>
            <person name="Tung C.H."/>
            <person name="Huang T.K."/>
            <person name="Schmutz J."/>
            <person name="Satoh N."/>
            <person name="Yu J.K."/>
            <person name="Putnam N.H."/>
            <person name="Green R.E."/>
            <person name="Rokhsar D.S."/>
        </authorList>
    </citation>
    <scope>NUCLEOTIDE SEQUENCE [LARGE SCALE GENOMIC DNA]</scope>
    <source>
        <strain evidence="14">S238N-H82</strain>
    </source>
</reference>
<organism evidence="14 15">
    <name type="scientific">Branchiostoma floridae</name>
    <name type="common">Florida lancelet</name>
    <name type="synonym">Amphioxus</name>
    <dbReference type="NCBI Taxonomy" id="7739"/>
    <lineage>
        <taxon>Eukaryota</taxon>
        <taxon>Metazoa</taxon>
        <taxon>Chordata</taxon>
        <taxon>Cephalochordata</taxon>
        <taxon>Leptocardii</taxon>
        <taxon>Amphioxiformes</taxon>
        <taxon>Branchiostomatidae</taxon>
        <taxon>Branchiostoma</taxon>
    </lineage>
</organism>
<dbReference type="RefSeq" id="XP_035689656.1">
    <property type="nucleotide sequence ID" value="XM_035833763.1"/>
</dbReference>
<evidence type="ECO:0000256" key="3">
    <source>
        <dbReference type="ARBA" id="ARBA00022692"/>
    </source>
</evidence>
<evidence type="ECO:0000256" key="9">
    <source>
        <dbReference type="SAM" id="Phobius"/>
    </source>
</evidence>
<feature type="transmembrane region" description="Helical" evidence="9">
    <location>
        <begin position="1523"/>
        <end position="1542"/>
    </location>
</feature>
<keyword evidence="2 7" id="KW-0420">Kringle</keyword>
<dbReference type="PANTHER" id="PTHR10877">
    <property type="entry name" value="POLYCYSTIN FAMILY MEMBER"/>
    <property type="match status" value="1"/>
</dbReference>
<evidence type="ECO:0000259" key="11">
    <source>
        <dbReference type="PROSITE" id="PS50041"/>
    </source>
</evidence>
<dbReference type="CDD" id="cd00037">
    <property type="entry name" value="CLECT"/>
    <property type="match status" value="1"/>
</dbReference>
<keyword evidence="6 7" id="KW-1015">Disulfide bond</keyword>
<dbReference type="SMART" id="SM00308">
    <property type="entry name" value="LH2"/>
    <property type="match status" value="1"/>
</dbReference>
<proteinExistence type="predicted"/>
<dbReference type="Pfam" id="PF00059">
    <property type="entry name" value="Lectin_C"/>
    <property type="match status" value="1"/>
</dbReference>
<keyword evidence="14" id="KW-1185">Reference proteome</keyword>
<evidence type="ECO:0000256" key="2">
    <source>
        <dbReference type="ARBA" id="ARBA00022572"/>
    </source>
</evidence>
<dbReference type="InterPro" id="IPR002859">
    <property type="entry name" value="PKD/REJ-like"/>
</dbReference>
<dbReference type="Gene3D" id="2.60.120.260">
    <property type="entry name" value="Galactose-binding domain-like"/>
    <property type="match status" value="1"/>
</dbReference>
<reference evidence="15" key="2">
    <citation type="submission" date="2025-08" db="UniProtKB">
        <authorList>
            <consortium name="RefSeq"/>
        </authorList>
    </citation>
    <scope>IDENTIFICATION</scope>
    <source>
        <strain evidence="15">S238N-H82</strain>
        <tissue evidence="15">Testes</tissue>
    </source>
</reference>
<evidence type="ECO:0000259" key="13">
    <source>
        <dbReference type="PROSITE" id="PS50095"/>
    </source>
</evidence>
<evidence type="ECO:0000259" key="12">
    <source>
        <dbReference type="PROSITE" id="PS50070"/>
    </source>
</evidence>
<keyword evidence="5 9" id="KW-0472">Membrane</keyword>
<feature type="domain" description="C-type lectin" evidence="11">
    <location>
        <begin position="424"/>
        <end position="539"/>
    </location>
</feature>
<comment type="caution">
    <text evidence="7">Lacks conserved residue(s) required for the propagation of feature annotation.</text>
</comment>
<dbReference type="InterPro" id="IPR001304">
    <property type="entry name" value="C-type_lectin-like"/>
</dbReference>
<dbReference type="SMART" id="SM00034">
    <property type="entry name" value="CLECT"/>
    <property type="match status" value="1"/>
</dbReference>
<dbReference type="GO" id="GO:0016020">
    <property type="term" value="C:membrane"/>
    <property type="evidence" value="ECO:0007669"/>
    <property type="project" value="UniProtKB-SubCell"/>
</dbReference>
<feature type="signal peptide" evidence="10">
    <location>
        <begin position="1"/>
        <end position="23"/>
    </location>
</feature>
<dbReference type="Gene3D" id="2.60.220.50">
    <property type="match status" value="1"/>
</dbReference>
<keyword evidence="10" id="KW-0732">Signal</keyword>
<feature type="domain" description="PLAT" evidence="13">
    <location>
        <begin position="1360"/>
        <end position="1477"/>
    </location>
</feature>
<name>A0A9J7N4Y4_BRAFL</name>
<evidence type="ECO:0000256" key="8">
    <source>
        <dbReference type="SAM" id="MobiDB-lite"/>
    </source>
</evidence>
<dbReference type="Pfam" id="PF00051">
    <property type="entry name" value="Kringle"/>
    <property type="match status" value="1"/>
</dbReference>
<keyword evidence="4 9" id="KW-1133">Transmembrane helix</keyword>
<dbReference type="InterPro" id="IPR051223">
    <property type="entry name" value="Polycystin"/>
</dbReference>
<evidence type="ECO:0000256" key="6">
    <source>
        <dbReference type="ARBA" id="ARBA00023157"/>
    </source>
</evidence>
<dbReference type="CDD" id="cd00108">
    <property type="entry name" value="KR"/>
    <property type="match status" value="1"/>
</dbReference>
<dbReference type="InterPro" id="IPR000203">
    <property type="entry name" value="GPS"/>
</dbReference>
<evidence type="ECO:0000256" key="1">
    <source>
        <dbReference type="ARBA" id="ARBA00004370"/>
    </source>
</evidence>
<dbReference type="PROSITE" id="PS50070">
    <property type="entry name" value="KRINGLE_2"/>
    <property type="match status" value="1"/>
</dbReference>
<dbReference type="PROSITE" id="PS50041">
    <property type="entry name" value="C_TYPE_LECTIN_2"/>
    <property type="match status" value="1"/>
</dbReference>
<feature type="transmembrane region" description="Helical" evidence="9">
    <location>
        <begin position="1693"/>
        <end position="1716"/>
    </location>
</feature>
<dbReference type="SUPFAM" id="SSF57440">
    <property type="entry name" value="Kringle-like"/>
    <property type="match status" value="1"/>
</dbReference>
<dbReference type="InterPro" id="IPR016187">
    <property type="entry name" value="CTDL_fold"/>
</dbReference>
<dbReference type="SMART" id="SM00130">
    <property type="entry name" value="KR"/>
    <property type="match status" value="1"/>
</dbReference>
<evidence type="ECO:0000313" key="14">
    <source>
        <dbReference type="Proteomes" id="UP000001554"/>
    </source>
</evidence>
<dbReference type="Pfam" id="PF02010">
    <property type="entry name" value="REJ"/>
    <property type="match status" value="1"/>
</dbReference>
<dbReference type="InterPro" id="IPR016186">
    <property type="entry name" value="C-type_lectin-like/link_sf"/>
</dbReference>
<dbReference type="Proteomes" id="UP000001554">
    <property type="component" value="Chromosome 10"/>
</dbReference>
<feature type="domain" description="Kringle" evidence="12">
    <location>
        <begin position="544"/>
        <end position="620"/>
    </location>
</feature>
<dbReference type="KEGG" id="bfo:118424955"/>
<comment type="subcellular location">
    <subcellularLocation>
        <location evidence="1">Membrane</location>
    </subcellularLocation>
</comment>
<feature type="region of interest" description="Disordered" evidence="8">
    <location>
        <begin position="1596"/>
        <end position="1638"/>
    </location>
</feature>
<dbReference type="PANTHER" id="PTHR10877:SF194">
    <property type="entry name" value="LOCATION OF VULVA DEFECTIVE 1"/>
    <property type="match status" value="1"/>
</dbReference>
<dbReference type="InterPro" id="IPR036392">
    <property type="entry name" value="PLAT/LH2_dom_sf"/>
</dbReference>
<dbReference type="SUPFAM" id="SSF56436">
    <property type="entry name" value="C-type lectin-like"/>
    <property type="match status" value="1"/>
</dbReference>
<dbReference type="FunFam" id="2.60.60.20:FF:000019">
    <property type="entry name" value="Uncharacterized protein"/>
    <property type="match status" value="1"/>
</dbReference>
<dbReference type="InterPro" id="IPR046338">
    <property type="entry name" value="GAIN_dom_sf"/>
</dbReference>
<feature type="transmembrane region" description="Helical" evidence="9">
    <location>
        <begin position="1569"/>
        <end position="1590"/>
    </location>
</feature>
<keyword evidence="3 9" id="KW-0812">Transmembrane</keyword>
<feature type="transmembrane region" description="Helical" evidence="9">
    <location>
        <begin position="1314"/>
        <end position="1333"/>
    </location>
</feature>
<dbReference type="GeneID" id="118424955"/>
<evidence type="ECO:0000256" key="4">
    <source>
        <dbReference type="ARBA" id="ARBA00022989"/>
    </source>
</evidence>
<dbReference type="SMART" id="SM00303">
    <property type="entry name" value="GPS"/>
    <property type="match status" value="1"/>
</dbReference>
<gene>
    <name evidence="15" type="primary">LOC118424955</name>
</gene>